<dbReference type="CDD" id="cd07743">
    <property type="entry name" value="metallo-hydrolase-like_MBL-fold"/>
    <property type="match status" value="1"/>
</dbReference>
<dbReference type="SUPFAM" id="SSF56281">
    <property type="entry name" value="Metallo-hydrolase/oxidoreductase"/>
    <property type="match status" value="1"/>
</dbReference>
<feature type="domain" description="Metallo-beta-lactamase" evidence="1">
    <location>
        <begin position="16"/>
        <end position="205"/>
    </location>
</feature>
<dbReference type="Pfam" id="PF00753">
    <property type="entry name" value="Lactamase_B"/>
    <property type="match status" value="1"/>
</dbReference>
<protein>
    <submittedName>
        <fullName evidence="2">Glyoxylase, beta-lactamase superfamily II</fullName>
    </submittedName>
</protein>
<dbReference type="InterPro" id="IPR001279">
    <property type="entry name" value="Metallo-B-lactamas"/>
</dbReference>
<dbReference type="PANTHER" id="PTHR42951">
    <property type="entry name" value="METALLO-BETA-LACTAMASE DOMAIN-CONTAINING"/>
    <property type="match status" value="1"/>
</dbReference>
<dbReference type="PANTHER" id="PTHR42951:SF14">
    <property type="entry name" value="METALLO-BETA-LACTAMASE SUPERFAMILY PROTEIN"/>
    <property type="match status" value="1"/>
</dbReference>
<sequence length="297" mass="33787">MSFTTITEDIHYYDSAVNIGYVKKGSTGLLIDAGIDRSAAKKVMKEIEEKNWPLTHLFITHAHADHYGGAAFVRNKYKVETWAPPLEAAIMEHPVIEPLYLHGGNDPLPEMRNKFLEGPPVTIDMLREEGEVRIGDIHANVFILPGHSYRQAGLVIDGILFAADSYFGVDYLHKHKIPYITDAHLQLETLNRLLDMEVSGAVPGHGEFENNFRDTVKENIKYHQEAMDWVEGFIKEEEEVSHETLVAAMCEAYDVSVTKMPAWMLYRTAVTAYINGLLRNEKISGYLKDYRWTFSIL</sequence>
<dbReference type="OrthoDB" id="11380at2"/>
<dbReference type="RefSeq" id="WP_093193703.1">
    <property type="nucleotide sequence ID" value="NZ_FNEV01000005.1"/>
</dbReference>
<dbReference type="AlphaFoldDB" id="A0A1G8TUF9"/>
<dbReference type="Gene3D" id="3.60.15.10">
    <property type="entry name" value="Ribonuclease Z/Hydroxyacylglutathione hydrolase-like"/>
    <property type="match status" value="1"/>
</dbReference>
<proteinExistence type="predicted"/>
<keyword evidence="3" id="KW-1185">Reference proteome</keyword>
<dbReference type="SMART" id="SM00849">
    <property type="entry name" value="Lactamase_B"/>
    <property type="match status" value="1"/>
</dbReference>
<dbReference type="EMBL" id="FNEV01000005">
    <property type="protein sequence ID" value="SDJ45206.1"/>
    <property type="molecule type" value="Genomic_DNA"/>
</dbReference>
<accession>A0A1G8TUF9</accession>
<dbReference type="STRING" id="86666.SAMN04490247_1977"/>
<evidence type="ECO:0000313" key="3">
    <source>
        <dbReference type="Proteomes" id="UP000199225"/>
    </source>
</evidence>
<dbReference type="InterPro" id="IPR036866">
    <property type="entry name" value="RibonucZ/Hydroxyglut_hydro"/>
</dbReference>
<name>A0A1G8TUF9_9BACI</name>
<dbReference type="InterPro" id="IPR050855">
    <property type="entry name" value="NDM-1-like"/>
</dbReference>
<evidence type="ECO:0000259" key="1">
    <source>
        <dbReference type="SMART" id="SM00849"/>
    </source>
</evidence>
<gene>
    <name evidence="2" type="ORF">SAMN04490247_1977</name>
</gene>
<dbReference type="Proteomes" id="UP000199225">
    <property type="component" value="Unassembled WGS sequence"/>
</dbReference>
<reference evidence="3" key="1">
    <citation type="submission" date="2016-10" db="EMBL/GenBank/DDBJ databases">
        <authorList>
            <person name="Varghese N."/>
            <person name="Submissions S."/>
        </authorList>
    </citation>
    <scope>NUCLEOTIDE SEQUENCE [LARGE SCALE GENOMIC DNA]</scope>
    <source>
        <strain evidence="3">DSM 4771</strain>
    </source>
</reference>
<organism evidence="2 3">
    <name type="scientific">Salimicrobium halophilum</name>
    <dbReference type="NCBI Taxonomy" id="86666"/>
    <lineage>
        <taxon>Bacteria</taxon>
        <taxon>Bacillati</taxon>
        <taxon>Bacillota</taxon>
        <taxon>Bacilli</taxon>
        <taxon>Bacillales</taxon>
        <taxon>Bacillaceae</taxon>
        <taxon>Salimicrobium</taxon>
    </lineage>
</organism>
<evidence type="ECO:0000313" key="2">
    <source>
        <dbReference type="EMBL" id="SDJ45206.1"/>
    </source>
</evidence>